<reference evidence="2" key="1">
    <citation type="submission" date="2016-11" db="EMBL/GenBank/DDBJ databases">
        <title>The genome sequence of Colletotrichum cuscutae.</title>
        <authorList>
            <person name="Baroncelli R."/>
        </authorList>
    </citation>
    <scope>NUCLEOTIDE SEQUENCE</scope>
    <source>
        <strain evidence="2">IMI 304802</strain>
    </source>
</reference>
<organism evidence="2 3">
    <name type="scientific">Colletotrichum cuscutae</name>
    <dbReference type="NCBI Taxonomy" id="1209917"/>
    <lineage>
        <taxon>Eukaryota</taxon>
        <taxon>Fungi</taxon>
        <taxon>Dikarya</taxon>
        <taxon>Ascomycota</taxon>
        <taxon>Pezizomycotina</taxon>
        <taxon>Sordariomycetes</taxon>
        <taxon>Hypocreomycetidae</taxon>
        <taxon>Glomerellales</taxon>
        <taxon>Glomerellaceae</taxon>
        <taxon>Colletotrichum</taxon>
        <taxon>Colletotrichum acutatum species complex</taxon>
    </lineage>
</organism>
<dbReference type="Proteomes" id="UP001239213">
    <property type="component" value="Unassembled WGS sequence"/>
</dbReference>
<dbReference type="EMBL" id="MPDP01000027">
    <property type="protein sequence ID" value="KAK1492935.1"/>
    <property type="molecule type" value="Genomic_DNA"/>
</dbReference>
<evidence type="ECO:0000313" key="3">
    <source>
        <dbReference type="Proteomes" id="UP001239213"/>
    </source>
</evidence>
<name>A0AAI9YAD6_9PEZI</name>
<protein>
    <submittedName>
        <fullName evidence="2">Uncharacterized protein</fullName>
    </submittedName>
</protein>
<comment type="caution">
    <text evidence="2">The sequence shown here is derived from an EMBL/GenBank/DDBJ whole genome shotgun (WGS) entry which is preliminary data.</text>
</comment>
<keyword evidence="3" id="KW-1185">Reference proteome</keyword>
<feature type="region of interest" description="Disordered" evidence="1">
    <location>
        <begin position="1"/>
        <end position="28"/>
    </location>
</feature>
<feature type="compositionally biased region" description="Basic and acidic residues" evidence="1">
    <location>
        <begin position="65"/>
        <end position="74"/>
    </location>
</feature>
<feature type="compositionally biased region" description="Low complexity" evidence="1">
    <location>
        <begin position="1"/>
        <end position="18"/>
    </location>
</feature>
<dbReference type="AlphaFoldDB" id="A0AAI9YAD6"/>
<proteinExistence type="predicted"/>
<accession>A0AAI9YAD6</accession>
<feature type="region of interest" description="Disordered" evidence="1">
    <location>
        <begin position="54"/>
        <end position="74"/>
    </location>
</feature>
<gene>
    <name evidence="2" type="ORF">CCUS01_13931</name>
</gene>
<sequence>MRQEKASGGNAGALAAKGAGAGVDPDPWVAASPLVDTRRAAGLSEESRSAAGRCNSHCAHWKQQRARDTEGRGDERLPVAAASCCVVHRPGVVPISRSQLHLTLTFTLTYTRRVIHFSLSLRDPELSYVIDFSSLVPKRAPHHRDDVIRHASPLVNIQHHPLTLPLHPDGSLSPPSLFALSPHSAHSAEQPAAVIPLSDLMPHLTNIHITQSNSPNLTSKIPRVHALRLRPR</sequence>
<evidence type="ECO:0000313" key="2">
    <source>
        <dbReference type="EMBL" id="KAK1492935.1"/>
    </source>
</evidence>
<evidence type="ECO:0000256" key="1">
    <source>
        <dbReference type="SAM" id="MobiDB-lite"/>
    </source>
</evidence>